<comment type="caution">
    <text evidence="2">The sequence shown here is derived from an EMBL/GenBank/DDBJ whole genome shotgun (WGS) entry which is preliminary data.</text>
</comment>
<proteinExistence type="predicted"/>
<keyword evidence="1" id="KW-0812">Transmembrane</keyword>
<evidence type="ECO:0000256" key="1">
    <source>
        <dbReference type="SAM" id="Phobius"/>
    </source>
</evidence>
<keyword evidence="3" id="KW-1185">Reference proteome</keyword>
<reference evidence="2" key="1">
    <citation type="submission" date="2020-11" db="EMBL/GenBank/DDBJ databases">
        <authorList>
            <consortium name="DOE Joint Genome Institute"/>
            <person name="Ahrendt S."/>
            <person name="Riley R."/>
            <person name="Andreopoulos W."/>
            <person name="Labutti K."/>
            <person name="Pangilinan J."/>
            <person name="Ruiz-Duenas F.J."/>
            <person name="Barrasa J.M."/>
            <person name="Sanchez-Garcia M."/>
            <person name="Camarero S."/>
            <person name="Miyauchi S."/>
            <person name="Serrano A."/>
            <person name="Linde D."/>
            <person name="Babiker R."/>
            <person name="Drula E."/>
            <person name="Ayuso-Fernandez I."/>
            <person name="Pacheco R."/>
            <person name="Padilla G."/>
            <person name="Ferreira P."/>
            <person name="Barriuso J."/>
            <person name="Kellner H."/>
            <person name="Castanera R."/>
            <person name="Alfaro M."/>
            <person name="Ramirez L."/>
            <person name="Pisabarro A.G."/>
            <person name="Kuo A."/>
            <person name="Tritt A."/>
            <person name="Lipzen A."/>
            <person name="He G."/>
            <person name="Yan M."/>
            <person name="Ng V."/>
            <person name="Cullen D."/>
            <person name="Martin F."/>
            <person name="Rosso M.-N."/>
            <person name="Henrissat B."/>
            <person name="Hibbett D."/>
            <person name="Martinez A.T."/>
            <person name="Grigoriev I.V."/>
        </authorList>
    </citation>
    <scope>NUCLEOTIDE SEQUENCE</scope>
    <source>
        <strain evidence="2">MF-IS2</strain>
    </source>
</reference>
<sequence>MLVITCAGFLYRQIKDPTVDHSRYRWSIFSLGYTLLMFGFATTSMVLEAIVVERAFVQFRGVLGGPSLYLYEIVFGHVKTLSVVYVILIACHYCATGLLVSYLDFSPPKSLS</sequence>
<name>A0A9P6C886_9AGAR</name>
<accession>A0A9P6C886</accession>
<feature type="transmembrane region" description="Helical" evidence="1">
    <location>
        <begin position="26"/>
        <end position="47"/>
    </location>
</feature>
<keyword evidence="1" id="KW-0472">Membrane</keyword>
<keyword evidence="1" id="KW-1133">Transmembrane helix</keyword>
<dbReference type="OrthoDB" id="2641762at2759"/>
<organism evidence="2 3">
    <name type="scientific">Macrolepiota fuliginosa MF-IS2</name>
    <dbReference type="NCBI Taxonomy" id="1400762"/>
    <lineage>
        <taxon>Eukaryota</taxon>
        <taxon>Fungi</taxon>
        <taxon>Dikarya</taxon>
        <taxon>Basidiomycota</taxon>
        <taxon>Agaricomycotina</taxon>
        <taxon>Agaricomycetes</taxon>
        <taxon>Agaricomycetidae</taxon>
        <taxon>Agaricales</taxon>
        <taxon>Agaricineae</taxon>
        <taxon>Agaricaceae</taxon>
        <taxon>Macrolepiota</taxon>
    </lineage>
</organism>
<feature type="transmembrane region" description="Helical" evidence="1">
    <location>
        <begin position="84"/>
        <end position="103"/>
    </location>
</feature>
<gene>
    <name evidence="2" type="ORF">P691DRAFT_295137</name>
</gene>
<evidence type="ECO:0000313" key="3">
    <source>
        <dbReference type="Proteomes" id="UP000807342"/>
    </source>
</evidence>
<dbReference type="Proteomes" id="UP000807342">
    <property type="component" value="Unassembled WGS sequence"/>
</dbReference>
<dbReference type="EMBL" id="MU151078">
    <property type="protein sequence ID" value="KAF9451898.1"/>
    <property type="molecule type" value="Genomic_DNA"/>
</dbReference>
<dbReference type="AlphaFoldDB" id="A0A9P6C886"/>
<protein>
    <submittedName>
        <fullName evidence="2">Uncharacterized protein</fullName>
    </submittedName>
</protein>
<evidence type="ECO:0000313" key="2">
    <source>
        <dbReference type="EMBL" id="KAF9451898.1"/>
    </source>
</evidence>